<evidence type="ECO:0008006" key="4">
    <source>
        <dbReference type="Google" id="ProtNLM"/>
    </source>
</evidence>
<reference evidence="2 3" key="2">
    <citation type="submission" date="2006-07" db="EMBL/GenBank/DDBJ databases">
        <title>Sequencing of the draft genome and assembly of Chlorobium ferroxidans DSM 13031.</title>
        <authorList>
            <consortium name="US DOE Joint Genome Institute (JGI-PGF)"/>
            <person name="Copeland A."/>
            <person name="Lucas S."/>
            <person name="Lapidus A."/>
            <person name="Barry K."/>
            <person name="Glavina del Rio T."/>
            <person name="Dalin E."/>
            <person name="Tice H."/>
            <person name="Bruce D."/>
            <person name="Pitluck S."/>
            <person name="Richardson P."/>
        </authorList>
    </citation>
    <scope>NUCLEOTIDE SEQUENCE [LARGE SCALE GENOMIC DNA]</scope>
    <source>
        <strain evidence="2 3">DSM 13031</strain>
    </source>
</reference>
<proteinExistence type="predicted"/>
<feature type="chain" id="PRO_5004179267" description="Lipoprotein" evidence="1">
    <location>
        <begin position="23"/>
        <end position="67"/>
    </location>
</feature>
<sequence length="67" mass="7519">MKKSTISLLTLFSFTSAALMSACSPTVKVEAPDKPIVINMNIKIDHEIRIRVDRELDNLLDTKKGLF</sequence>
<dbReference type="PROSITE" id="PS51257">
    <property type="entry name" value="PROKAR_LIPOPROTEIN"/>
    <property type="match status" value="1"/>
</dbReference>
<protein>
    <recommendedName>
        <fullName evidence="4">Lipoprotein</fullName>
    </recommendedName>
</protein>
<feature type="signal peptide" evidence="1">
    <location>
        <begin position="1"/>
        <end position="22"/>
    </location>
</feature>
<accession>Q0YQF9</accession>
<dbReference type="Proteomes" id="UP000004162">
    <property type="component" value="Unassembled WGS sequence"/>
</dbReference>
<dbReference type="Pfam" id="PF13617">
    <property type="entry name" value="Lipoprotein_19"/>
    <property type="match status" value="1"/>
</dbReference>
<evidence type="ECO:0000313" key="2">
    <source>
        <dbReference type="EMBL" id="EAT58551.1"/>
    </source>
</evidence>
<dbReference type="AlphaFoldDB" id="Q0YQF9"/>
<organism evidence="2 3">
    <name type="scientific">Chlorobium ferrooxidans DSM 13031</name>
    <dbReference type="NCBI Taxonomy" id="377431"/>
    <lineage>
        <taxon>Bacteria</taxon>
        <taxon>Pseudomonadati</taxon>
        <taxon>Chlorobiota</taxon>
        <taxon>Chlorobiia</taxon>
        <taxon>Chlorobiales</taxon>
        <taxon>Chlorobiaceae</taxon>
        <taxon>Chlorobium/Pelodictyon group</taxon>
        <taxon>Chlorobium</taxon>
    </lineage>
</organism>
<dbReference type="InterPro" id="IPR025985">
    <property type="entry name" value="YnbE"/>
</dbReference>
<evidence type="ECO:0000256" key="1">
    <source>
        <dbReference type="SAM" id="SignalP"/>
    </source>
</evidence>
<dbReference type="OrthoDB" id="7428332at2"/>
<reference evidence="2 3" key="1">
    <citation type="submission" date="2006-07" db="EMBL/GenBank/DDBJ databases">
        <title>Annotation of the draft genome assembly of Chlorobium ferroxidans DSM 13031.</title>
        <authorList>
            <consortium name="US DOE Joint Genome Institute (JGI-ORNL)"/>
            <person name="Larimer F."/>
            <person name="Land M."/>
            <person name="Hauser L."/>
        </authorList>
    </citation>
    <scope>NUCLEOTIDE SEQUENCE [LARGE SCALE GENOMIC DNA]</scope>
    <source>
        <strain evidence="2 3">DSM 13031</strain>
    </source>
</reference>
<dbReference type="EMBL" id="AASE01000017">
    <property type="protein sequence ID" value="EAT58551.1"/>
    <property type="molecule type" value="Genomic_DNA"/>
</dbReference>
<comment type="caution">
    <text evidence="2">The sequence shown here is derived from an EMBL/GenBank/DDBJ whole genome shotgun (WGS) entry which is preliminary data.</text>
</comment>
<keyword evidence="3" id="KW-1185">Reference proteome</keyword>
<name>Q0YQF9_9CHLB</name>
<evidence type="ECO:0000313" key="3">
    <source>
        <dbReference type="Proteomes" id="UP000004162"/>
    </source>
</evidence>
<keyword evidence="1" id="KW-0732">Signal</keyword>
<gene>
    <name evidence="2" type="ORF">CferDRAFT_0579</name>
</gene>
<dbReference type="RefSeq" id="WP_006366824.1">
    <property type="nucleotide sequence ID" value="NZ_AASE01000017.1"/>
</dbReference>